<evidence type="ECO:0000256" key="2">
    <source>
        <dbReference type="ARBA" id="ARBA00022729"/>
    </source>
</evidence>
<comment type="subcellular location">
    <subcellularLocation>
        <location evidence="1">Cell envelope</location>
    </subcellularLocation>
</comment>
<dbReference type="AlphaFoldDB" id="A0A6C1EHD9"/>
<dbReference type="PROSITE" id="PS00929">
    <property type="entry name" value="PIR_REPEAT_1"/>
    <property type="match status" value="1"/>
</dbReference>
<evidence type="ECO:0000313" key="6">
    <source>
        <dbReference type="Proteomes" id="UP000501346"/>
    </source>
</evidence>
<organism evidence="5 6">
    <name type="scientific">Saccharomyces pastorianus</name>
    <name type="common">Lager yeast</name>
    <name type="synonym">Saccharomyces cerevisiae x Saccharomyces eubayanus</name>
    <dbReference type="NCBI Taxonomy" id="27292"/>
    <lineage>
        <taxon>Eukaryota</taxon>
        <taxon>Fungi</taxon>
        <taxon>Dikarya</taxon>
        <taxon>Ascomycota</taxon>
        <taxon>Saccharomycotina</taxon>
        <taxon>Saccharomycetes</taxon>
        <taxon>Saccharomycetales</taxon>
        <taxon>Saccharomycetaceae</taxon>
        <taxon>Saccharomyces</taxon>
    </lineage>
</organism>
<protein>
    <submittedName>
        <fullName evidence="5">Uncharacterized protein</fullName>
    </submittedName>
</protein>
<dbReference type="Proteomes" id="UP000501346">
    <property type="component" value="Chromosome SeXV-SeVIII"/>
</dbReference>
<keyword evidence="6" id="KW-1185">Reference proteome</keyword>
<dbReference type="EMBL" id="CP049012">
    <property type="protein sequence ID" value="QID88107.1"/>
    <property type="molecule type" value="Genomic_DNA"/>
</dbReference>
<evidence type="ECO:0000256" key="4">
    <source>
        <dbReference type="SAM" id="SignalP"/>
    </source>
</evidence>
<keyword evidence="2 4" id="KW-0732">Signal</keyword>
<evidence type="ECO:0000256" key="1">
    <source>
        <dbReference type="ARBA" id="ARBA00004196"/>
    </source>
</evidence>
<accession>A0A6C1EHD9</accession>
<dbReference type="OrthoDB" id="4054953at2759"/>
<dbReference type="Pfam" id="PF00399">
    <property type="entry name" value="PIR"/>
    <property type="match status" value="1"/>
</dbReference>
<proteinExistence type="predicted"/>
<dbReference type="PROSITE" id="PS50256">
    <property type="entry name" value="PIR_REPEAT_2"/>
    <property type="match status" value="1"/>
</dbReference>
<reference evidence="5 6" key="1">
    <citation type="journal article" date="2019" name="BMC Genomics">
        <title>Chromosome level assembly and comparative genome analysis confirm lager-brewing yeasts originated from a single hybridization.</title>
        <authorList>
            <person name="Salazar A.N."/>
            <person name="Gorter de Vries A.R."/>
            <person name="van den Broek M."/>
            <person name="Brouwers N."/>
            <person name="de la Torre Cortes P."/>
            <person name="Kuijpers N.G.A."/>
            <person name="Daran J.G."/>
            <person name="Abeel T."/>
        </authorList>
    </citation>
    <scope>NUCLEOTIDE SEQUENCE [LARGE SCALE GENOMIC DNA]</scope>
    <source>
        <strain evidence="5 6">CBS 1483</strain>
    </source>
</reference>
<feature type="repeat" description="PIR1/2/3" evidence="3">
    <location>
        <begin position="206"/>
        <end position="224"/>
    </location>
</feature>
<feature type="chain" id="PRO_5025687042" evidence="4">
    <location>
        <begin position="21"/>
        <end position="263"/>
    </location>
</feature>
<feature type="signal peptide" evidence="4">
    <location>
        <begin position="1"/>
        <end position="20"/>
    </location>
</feature>
<evidence type="ECO:0000313" key="5">
    <source>
        <dbReference type="EMBL" id="QID88107.1"/>
    </source>
</evidence>
<dbReference type="InterPro" id="IPR000420">
    <property type="entry name" value="Yeast_PIR_rpt"/>
</dbReference>
<sequence>MKYTFVSALFAATNFFVAQAQINNSSDSFYLQFSNSTLSDLKGKLNVSDRIFAGSGPLPLEIQPDGSLVADLTNIDNQPTTFSITSEKGLVSNDNSTLNSAAYQSNATSLTGFDVANGVLNFNGLEKWTINVNGTLTTINLPATESSGVPVSLNAVTIGEPALPQHIPQQKNIVRSAVYDVGGWNGSLYRSNSTAVSDHHPVRKQEAAVSQITDGQVQATSISTATATIPSNSTYISSYEGAGIKMESKNMGFVVGLAALLFL</sequence>
<dbReference type="GO" id="GO:0005199">
    <property type="term" value="F:structural constituent of cell wall"/>
    <property type="evidence" value="ECO:0007669"/>
    <property type="project" value="InterPro"/>
</dbReference>
<name>A0A6C1EHD9_SACPS</name>
<gene>
    <name evidence="5" type="ORF">GRS66_010813</name>
</gene>
<evidence type="ECO:0000256" key="3">
    <source>
        <dbReference type="PROSITE-ProRule" id="PRU00149"/>
    </source>
</evidence>